<proteinExistence type="predicted"/>
<protein>
    <submittedName>
        <fullName evidence="2">Pept_C1 domain-containing protein</fullName>
    </submittedName>
</protein>
<reference evidence="1" key="1">
    <citation type="submission" date="2013-12" db="EMBL/GenBank/DDBJ databases">
        <authorList>
            <person name="Aslett M."/>
        </authorList>
    </citation>
    <scope>NUCLEOTIDE SEQUENCE [LARGE SCALE GENOMIC DNA]</scope>
    <source>
        <strain evidence="1">Lindley</strain>
    </source>
</reference>
<name>A0A183BMB3_GLOPA</name>
<dbReference type="AlphaFoldDB" id="A0A183BMB3"/>
<reference evidence="1" key="2">
    <citation type="submission" date="2014-05" db="EMBL/GenBank/DDBJ databases">
        <title>The genome and life-stage specific transcriptomes of Globodera pallida elucidate key aspects of plant parasitism by a cyst nematode.</title>
        <authorList>
            <person name="Cotton J.A."/>
            <person name="Lilley C.J."/>
            <person name="Jones L.M."/>
            <person name="Kikuchi T."/>
            <person name="Reid A.J."/>
            <person name="Thorpe P."/>
            <person name="Tsai I.J."/>
            <person name="Beasley H."/>
            <person name="Blok V."/>
            <person name="Cock P.J.A."/>
            <person name="Van den Akker S.E."/>
            <person name="Holroyd N."/>
            <person name="Hunt M."/>
            <person name="Mantelin S."/>
            <person name="Naghra H."/>
            <person name="Pain A."/>
            <person name="Palomares-Rius J.E."/>
            <person name="Zarowiecki M."/>
            <person name="Berriman M."/>
            <person name="Jones J.T."/>
            <person name="Urwin P.E."/>
        </authorList>
    </citation>
    <scope>NUCLEOTIDE SEQUENCE [LARGE SCALE GENOMIC DNA]</scope>
    <source>
        <strain evidence="1">Lindley</strain>
    </source>
</reference>
<reference evidence="2" key="3">
    <citation type="submission" date="2016-06" db="UniProtKB">
        <authorList>
            <consortium name="WormBaseParasite"/>
        </authorList>
    </citation>
    <scope>IDENTIFICATION</scope>
</reference>
<dbReference type="WBParaSite" id="GPLIN_000174800">
    <property type="protein sequence ID" value="GPLIN_000174800"/>
    <property type="gene ID" value="GPLIN_000174800"/>
</dbReference>
<sequence>MHQNKWAPGARMAAFSKDPPRHLSKLADEYSNNEGSRLLGAYRKNRTYKLQRADWADTAWRLRGIRAAQDQQASFSSCWTFTTIAVQTIFNSLIGQTRRGVCAGLARFKGPYNPGAGTSTAIDSREAPSPVYDDVIDLVDPPTPVTPRVQFDPLEDYFPDVAPCTAREIADLNVIKINGVHVSNLLHSVLSRGLVFN</sequence>
<keyword evidence="1" id="KW-1185">Reference proteome</keyword>
<dbReference type="Proteomes" id="UP000050741">
    <property type="component" value="Unassembled WGS sequence"/>
</dbReference>
<organism evidence="1 2">
    <name type="scientific">Globodera pallida</name>
    <name type="common">Potato cyst nematode worm</name>
    <name type="synonym">Heterodera pallida</name>
    <dbReference type="NCBI Taxonomy" id="36090"/>
    <lineage>
        <taxon>Eukaryota</taxon>
        <taxon>Metazoa</taxon>
        <taxon>Ecdysozoa</taxon>
        <taxon>Nematoda</taxon>
        <taxon>Chromadorea</taxon>
        <taxon>Rhabditida</taxon>
        <taxon>Tylenchina</taxon>
        <taxon>Tylenchomorpha</taxon>
        <taxon>Tylenchoidea</taxon>
        <taxon>Heteroderidae</taxon>
        <taxon>Heteroderinae</taxon>
        <taxon>Globodera</taxon>
    </lineage>
</organism>
<accession>A0A183BMB3</accession>
<evidence type="ECO:0000313" key="2">
    <source>
        <dbReference type="WBParaSite" id="GPLIN_000174800"/>
    </source>
</evidence>
<evidence type="ECO:0000313" key="1">
    <source>
        <dbReference type="Proteomes" id="UP000050741"/>
    </source>
</evidence>